<name>A0A2P7EAS0_9SYNE</name>
<feature type="non-terminal residue" evidence="1">
    <location>
        <position position="119"/>
    </location>
</feature>
<evidence type="ECO:0000313" key="1">
    <source>
        <dbReference type="EMBL" id="PSI00321.1"/>
    </source>
</evidence>
<evidence type="ECO:0000313" key="2">
    <source>
        <dbReference type="Proteomes" id="UP000240206"/>
    </source>
</evidence>
<reference evidence="2" key="1">
    <citation type="submission" date="2018-03" db="EMBL/GenBank/DDBJ databases">
        <title>Ecological and genomic features of two cosmopolitan and abundant freshwater picocyanobacteria.</title>
        <authorList>
            <person name="Cabello-Yeves P.J."/>
            <person name="Picazo A."/>
            <person name="Camacho A."/>
            <person name="Callieri C."/>
            <person name="Rosselli R."/>
            <person name="Roda-Garcia J."/>
            <person name="Coutinho F.H."/>
            <person name="Rodriguez-Valera F."/>
        </authorList>
    </citation>
    <scope>NUCLEOTIDE SEQUENCE [LARGE SCALE GENOMIC DNA]</scope>
    <source>
        <strain evidence="2">Tous</strain>
    </source>
</reference>
<dbReference type="AlphaFoldDB" id="A0A2P7EAS0"/>
<sequence>MPTIKRRFPRGALILGGLLLALVLLVPISSLISLTRLPMEQNPMAKILPMPWAAQGNKLPIIEQLQPNSINEMQATLIHGGIHLENIYDLSLKNRTFSADGRFWLEWPEAVQKELEKQA</sequence>
<proteinExistence type="predicted"/>
<accession>A0A2P7EAS0</accession>
<dbReference type="EMBL" id="PXVC01000162">
    <property type="protein sequence ID" value="PSI00321.1"/>
    <property type="molecule type" value="Genomic_DNA"/>
</dbReference>
<dbReference type="STRING" id="1910958.BTM30_09190"/>
<dbReference type="Proteomes" id="UP000240206">
    <property type="component" value="Unassembled WGS sequence"/>
</dbReference>
<gene>
    <name evidence="1" type="ORF">C7K08_13800</name>
</gene>
<protein>
    <submittedName>
        <fullName evidence="1">Uncharacterized protein</fullName>
    </submittedName>
</protein>
<comment type="caution">
    <text evidence="1">The sequence shown here is derived from an EMBL/GenBank/DDBJ whole genome shotgun (WGS) entry which is preliminary data.</text>
</comment>
<keyword evidence="2" id="KW-1185">Reference proteome</keyword>
<organism evidence="1 2">
    <name type="scientific">Synechococcus lacustris str. Tous</name>
    <dbReference type="NCBI Taxonomy" id="1910958"/>
    <lineage>
        <taxon>Bacteria</taxon>
        <taxon>Bacillati</taxon>
        <taxon>Cyanobacteriota</taxon>
        <taxon>Cyanophyceae</taxon>
        <taxon>Synechococcales</taxon>
        <taxon>Synechococcaceae</taxon>
        <taxon>Synechococcus</taxon>
    </lineage>
</organism>